<evidence type="ECO:0000313" key="3">
    <source>
        <dbReference type="Proteomes" id="UP000552954"/>
    </source>
</evidence>
<comment type="caution">
    <text evidence="2">The sequence shown here is derived from an EMBL/GenBank/DDBJ whole genome shotgun (WGS) entry which is preliminary data.</text>
</comment>
<feature type="region of interest" description="Disordered" evidence="1">
    <location>
        <begin position="384"/>
        <end position="405"/>
    </location>
</feature>
<dbReference type="EMBL" id="JABFCS010000001">
    <property type="protein sequence ID" value="NNU42591.1"/>
    <property type="molecule type" value="Genomic_DNA"/>
</dbReference>
<proteinExistence type="predicted"/>
<reference evidence="2 3" key="2">
    <citation type="submission" date="2020-06" db="EMBL/GenBank/DDBJ databases">
        <title>Ramlibacter rhizophilus sp. nov., isolated from rhizosphere soil of national flower Mugunghwa from South Korea.</title>
        <authorList>
            <person name="Zheng-Fei Y."/>
            <person name="Huan T."/>
        </authorList>
    </citation>
    <scope>NUCLEOTIDE SEQUENCE [LARGE SCALE GENOMIC DNA]</scope>
    <source>
        <strain evidence="2 3">B156</strain>
    </source>
</reference>
<evidence type="ECO:0000313" key="2">
    <source>
        <dbReference type="EMBL" id="NNU42591.1"/>
    </source>
</evidence>
<accession>A0A849KCW9</accession>
<name>A0A849KCW9_9BURK</name>
<dbReference type="RefSeq" id="WP_171556937.1">
    <property type="nucleotide sequence ID" value="NZ_JABFCS010000001.1"/>
</dbReference>
<protein>
    <submittedName>
        <fullName evidence="2">Uncharacterized protein</fullName>
    </submittedName>
</protein>
<gene>
    <name evidence="2" type="ORF">HK415_04555</name>
</gene>
<dbReference type="AlphaFoldDB" id="A0A849KCW9"/>
<reference evidence="2 3" key="1">
    <citation type="submission" date="2020-05" db="EMBL/GenBank/DDBJ databases">
        <authorList>
            <person name="Khan S.A."/>
            <person name="Jeon C.O."/>
            <person name="Chun B.H."/>
        </authorList>
    </citation>
    <scope>NUCLEOTIDE SEQUENCE [LARGE SCALE GENOMIC DNA]</scope>
    <source>
        <strain evidence="2 3">B156</strain>
    </source>
</reference>
<evidence type="ECO:0000256" key="1">
    <source>
        <dbReference type="SAM" id="MobiDB-lite"/>
    </source>
</evidence>
<feature type="compositionally biased region" description="Low complexity" evidence="1">
    <location>
        <begin position="392"/>
        <end position="405"/>
    </location>
</feature>
<dbReference type="Proteomes" id="UP000552954">
    <property type="component" value="Unassembled WGS sequence"/>
</dbReference>
<organism evidence="2 3">
    <name type="scientific">Ramlibacter montanisoli</name>
    <dbReference type="NCBI Taxonomy" id="2732512"/>
    <lineage>
        <taxon>Bacteria</taxon>
        <taxon>Pseudomonadati</taxon>
        <taxon>Pseudomonadota</taxon>
        <taxon>Betaproteobacteria</taxon>
        <taxon>Burkholderiales</taxon>
        <taxon>Comamonadaceae</taxon>
        <taxon>Ramlibacter</taxon>
    </lineage>
</organism>
<keyword evidence="3" id="KW-1185">Reference proteome</keyword>
<sequence>MSQAWLDDETLSAVRPPVRRLLERSPGFRAMPLEQQRDLARTMVRVASYMANPDGLAKQELTPGQGVLSRGQEAPLARAQAGAVENAKGKASDKIGTFAGADFQAGAVRQGVEQFRNLVGSVDFPNFVGGLIQNVFQAIVNASIQQMNAYGQLLKSVAQTVDQFAQDNISLNNARDWLVDKYPESIGLDEEAAQEDESGQPRLAVTAENADAVLQQINTEMGLAEPVTDLSDPEQESRLVMAARLQMARSRQQLLASMVVLGINRIVVTDGAINAKVVFDLKASDQAKREARASLYDSASSMNRNTSAAGVHFGWGAAGSVNENVQRHVTTVASAVDETSESKAEVKAKLSGEVRVNFKSDYFPMEKMASPGMIAAIQGNSLPVDPNTTPSARAAAPAPAAVAAR</sequence>